<name>A0AAV7WVV0_PLEWA</name>
<dbReference type="AlphaFoldDB" id="A0AAV7WVV0"/>
<reference evidence="1" key="1">
    <citation type="journal article" date="2022" name="bioRxiv">
        <title>Sequencing and chromosome-scale assembly of the giantPleurodeles waltlgenome.</title>
        <authorList>
            <person name="Brown T."/>
            <person name="Elewa A."/>
            <person name="Iarovenko S."/>
            <person name="Subramanian E."/>
            <person name="Araus A.J."/>
            <person name="Petzold A."/>
            <person name="Susuki M."/>
            <person name="Suzuki K.-i.T."/>
            <person name="Hayashi T."/>
            <person name="Toyoda A."/>
            <person name="Oliveira C."/>
            <person name="Osipova E."/>
            <person name="Leigh N.D."/>
            <person name="Simon A."/>
            <person name="Yun M.H."/>
        </authorList>
    </citation>
    <scope>NUCLEOTIDE SEQUENCE</scope>
    <source>
        <strain evidence="1">20211129_DDA</strain>
        <tissue evidence="1">Liver</tissue>
    </source>
</reference>
<accession>A0AAV7WVV0</accession>
<comment type="caution">
    <text evidence="1">The sequence shown here is derived from an EMBL/GenBank/DDBJ whole genome shotgun (WGS) entry which is preliminary data.</text>
</comment>
<dbReference type="Proteomes" id="UP001066276">
    <property type="component" value="Chromosome 1_1"/>
</dbReference>
<organism evidence="1 2">
    <name type="scientific">Pleurodeles waltl</name>
    <name type="common">Iberian ribbed newt</name>
    <dbReference type="NCBI Taxonomy" id="8319"/>
    <lineage>
        <taxon>Eukaryota</taxon>
        <taxon>Metazoa</taxon>
        <taxon>Chordata</taxon>
        <taxon>Craniata</taxon>
        <taxon>Vertebrata</taxon>
        <taxon>Euteleostomi</taxon>
        <taxon>Amphibia</taxon>
        <taxon>Batrachia</taxon>
        <taxon>Caudata</taxon>
        <taxon>Salamandroidea</taxon>
        <taxon>Salamandridae</taxon>
        <taxon>Pleurodelinae</taxon>
        <taxon>Pleurodeles</taxon>
    </lineage>
</organism>
<evidence type="ECO:0000313" key="2">
    <source>
        <dbReference type="Proteomes" id="UP001066276"/>
    </source>
</evidence>
<proteinExistence type="predicted"/>
<protein>
    <submittedName>
        <fullName evidence="1">Uncharacterized protein</fullName>
    </submittedName>
</protein>
<sequence length="75" mass="8010">MWCTHAGGLDHALAAGGNLGGRAPGESPDEVRGPCLGGLSSRRQQRCGRRCLTPKMAPGVHLHETFLRQACHEHV</sequence>
<keyword evidence="2" id="KW-1185">Reference proteome</keyword>
<dbReference type="EMBL" id="JANPWB010000001">
    <property type="protein sequence ID" value="KAJ1216827.1"/>
    <property type="molecule type" value="Genomic_DNA"/>
</dbReference>
<evidence type="ECO:0000313" key="1">
    <source>
        <dbReference type="EMBL" id="KAJ1216827.1"/>
    </source>
</evidence>
<gene>
    <name evidence="1" type="ORF">NDU88_004426</name>
</gene>